<evidence type="ECO:0000313" key="3">
    <source>
        <dbReference type="Proteomes" id="UP001140949"/>
    </source>
</evidence>
<feature type="transmembrane region" description="Helical" evidence="1">
    <location>
        <begin position="15"/>
        <end position="34"/>
    </location>
</feature>
<keyword evidence="1" id="KW-1133">Transmembrane helix</keyword>
<dbReference type="Proteomes" id="UP001140949">
    <property type="component" value="Unassembled WGS sequence"/>
</dbReference>
<proteinExistence type="predicted"/>
<sequence length="70" mass="7996">MSFHRLPCNDDNSCLHLLLLLPAVPHLMLFLSAFDQTLTNESEPPSFVSMCLEYLKNGRQAFFPSISFHL</sequence>
<reference evidence="2" key="2">
    <citation type="submission" date="2023-04" db="EMBL/GenBank/DDBJ databases">
        <authorList>
            <person name="Bruccoleri R.E."/>
            <person name="Oakeley E.J."/>
            <person name="Faust A.-M."/>
            <person name="Dessus-Babus S."/>
            <person name="Altorfer M."/>
            <person name="Burckhardt D."/>
            <person name="Oertli M."/>
            <person name="Naumann U."/>
            <person name="Petersen F."/>
            <person name="Wong J."/>
        </authorList>
    </citation>
    <scope>NUCLEOTIDE SEQUENCE</scope>
    <source>
        <strain evidence="2">GSM-AAB239-AS_SAM_17_03QT</strain>
        <tissue evidence="2">Leaf</tissue>
    </source>
</reference>
<accession>A0AAX6H0B6</accession>
<keyword evidence="1" id="KW-0812">Transmembrane</keyword>
<protein>
    <submittedName>
        <fullName evidence="2">Uncharacterized protein</fullName>
    </submittedName>
</protein>
<dbReference type="EMBL" id="JANAVB010014796">
    <property type="protein sequence ID" value="KAJ6833997.1"/>
    <property type="molecule type" value="Genomic_DNA"/>
</dbReference>
<keyword evidence="3" id="KW-1185">Reference proteome</keyword>
<reference evidence="2" key="1">
    <citation type="journal article" date="2023" name="GigaByte">
        <title>Genome assembly of the bearded iris, Iris pallida Lam.</title>
        <authorList>
            <person name="Bruccoleri R.E."/>
            <person name="Oakeley E.J."/>
            <person name="Faust A.M.E."/>
            <person name="Altorfer M."/>
            <person name="Dessus-Babus S."/>
            <person name="Burckhardt D."/>
            <person name="Oertli M."/>
            <person name="Naumann U."/>
            <person name="Petersen F."/>
            <person name="Wong J."/>
        </authorList>
    </citation>
    <scope>NUCLEOTIDE SEQUENCE</scope>
    <source>
        <strain evidence="2">GSM-AAB239-AS_SAM_17_03QT</strain>
    </source>
</reference>
<evidence type="ECO:0000313" key="2">
    <source>
        <dbReference type="EMBL" id="KAJ6833997.1"/>
    </source>
</evidence>
<gene>
    <name evidence="2" type="ORF">M6B38_337245</name>
</gene>
<dbReference type="AlphaFoldDB" id="A0AAX6H0B6"/>
<organism evidence="2 3">
    <name type="scientific">Iris pallida</name>
    <name type="common">Sweet iris</name>
    <dbReference type="NCBI Taxonomy" id="29817"/>
    <lineage>
        <taxon>Eukaryota</taxon>
        <taxon>Viridiplantae</taxon>
        <taxon>Streptophyta</taxon>
        <taxon>Embryophyta</taxon>
        <taxon>Tracheophyta</taxon>
        <taxon>Spermatophyta</taxon>
        <taxon>Magnoliopsida</taxon>
        <taxon>Liliopsida</taxon>
        <taxon>Asparagales</taxon>
        <taxon>Iridaceae</taxon>
        <taxon>Iridoideae</taxon>
        <taxon>Irideae</taxon>
        <taxon>Iris</taxon>
    </lineage>
</organism>
<keyword evidence="1" id="KW-0472">Membrane</keyword>
<comment type="caution">
    <text evidence="2">The sequence shown here is derived from an EMBL/GenBank/DDBJ whole genome shotgun (WGS) entry which is preliminary data.</text>
</comment>
<evidence type="ECO:0000256" key="1">
    <source>
        <dbReference type="SAM" id="Phobius"/>
    </source>
</evidence>
<name>A0AAX6H0B6_IRIPA</name>